<dbReference type="PANTHER" id="PTHR37811:SF2">
    <property type="entry name" value="ABM DOMAIN-CONTAINING PROTEIN"/>
    <property type="match status" value="1"/>
</dbReference>
<evidence type="ECO:0000313" key="2">
    <source>
        <dbReference type="EMBL" id="MBD8524955.1"/>
    </source>
</evidence>
<dbReference type="InterPro" id="IPR007138">
    <property type="entry name" value="ABM_dom"/>
</dbReference>
<dbReference type="InterPro" id="IPR011008">
    <property type="entry name" value="Dimeric_a/b-barrel"/>
</dbReference>
<dbReference type="Proteomes" id="UP000613768">
    <property type="component" value="Unassembled WGS sequence"/>
</dbReference>
<organism evidence="2 3">
    <name type="scientific">Pseudomarimonas arenosa</name>
    <dbReference type="NCBI Taxonomy" id="2774145"/>
    <lineage>
        <taxon>Bacteria</taxon>
        <taxon>Pseudomonadati</taxon>
        <taxon>Pseudomonadota</taxon>
        <taxon>Gammaproteobacteria</taxon>
        <taxon>Lysobacterales</taxon>
        <taxon>Lysobacteraceae</taxon>
        <taxon>Pseudomarimonas</taxon>
    </lineage>
</organism>
<gene>
    <name evidence="2" type="ORF">IFO71_04290</name>
</gene>
<proteinExistence type="predicted"/>
<dbReference type="PANTHER" id="PTHR37811">
    <property type="entry name" value="BLL5343 PROTEIN"/>
    <property type="match status" value="1"/>
</dbReference>
<dbReference type="InterPro" id="IPR052936">
    <property type="entry name" value="Jasmonate_Hydroxylase-like"/>
</dbReference>
<name>A0AAW3ZFM5_9GAMM</name>
<dbReference type="EMBL" id="JACYTR010000005">
    <property type="protein sequence ID" value="MBD8524955.1"/>
    <property type="molecule type" value="Genomic_DNA"/>
</dbReference>
<dbReference type="Pfam" id="PF03992">
    <property type="entry name" value="ABM"/>
    <property type="match status" value="1"/>
</dbReference>
<keyword evidence="3" id="KW-1185">Reference proteome</keyword>
<dbReference type="GO" id="GO:0004497">
    <property type="term" value="F:monooxygenase activity"/>
    <property type="evidence" value="ECO:0007669"/>
    <property type="project" value="UniProtKB-KW"/>
</dbReference>
<sequence length="114" mass="13079">MRGGDDALGPRVSEAAYVVVFTSLLRPDHEGYEAASLQMRSQVARQPGFVEFESARDGNGNGVTVSYWRDLDSIKAWRVEPSHAAIRQSGRARWYERFHVVIARIEHDYRWSRL</sequence>
<keyword evidence="2" id="KW-0560">Oxidoreductase</keyword>
<reference evidence="2 3" key="1">
    <citation type="submission" date="2020-09" db="EMBL/GenBank/DDBJ databases">
        <title>Pseudoxanthomonas sp. CAU 1598 isolated from sand of Yaerae Beach.</title>
        <authorList>
            <person name="Kim W."/>
        </authorList>
    </citation>
    <scope>NUCLEOTIDE SEQUENCE [LARGE SCALE GENOMIC DNA]</scope>
    <source>
        <strain evidence="2 3">CAU 1598</strain>
    </source>
</reference>
<dbReference type="SUPFAM" id="SSF54909">
    <property type="entry name" value="Dimeric alpha+beta barrel"/>
    <property type="match status" value="1"/>
</dbReference>
<comment type="caution">
    <text evidence="2">The sequence shown here is derived from an EMBL/GenBank/DDBJ whole genome shotgun (WGS) entry which is preliminary data.</text>
</comment>
<dbReference type="AlphaFoldDB" id="A0AAW3ZFM5"/>
<feature type="domain" description="ABM" evidence="1">
    <location>
        <begin position="18"/>
        <end position="87"/>
    </location>
</feature>
<dbReference type="RefSeq" id="WP_192028302.1">
    <property type="nucleotide sequence ID" value="NZ_JACYTR010000005.1"/>
</dbReference>
<accession>A0AAW3ZFM5</accession>
<evidence type="ECO:0000259" key="1">
    <source>
        <dbReference type="Pfam" id="PF03992"/>
    </source>
</evidence>
<protein>
    <submittedName>
        <fullName evidence="2">Antibiotic biosynthesis monooxygenase</fullName>
    </submittedName>
</protein>
<keyword evidence="2" id="KW-0503">Monooxygenase</keyword>
<dbReference type="Gene3D" id="3.30.70.100">
    <property type="match status" value="1"/>
</dbReference>
<evidence type="ECO:0000313" key="3">
    <source>
        <dbReference type="Proteomes" id="UP000613768"/>
    </source>
</evidence>